<dbReference type="STRING" id="320497.A0U93_01615"/>
<keyword evidence="2" id="KW-1185">Reference proteome</keyword>
<dbReference type="KEGG" id="nch:A0U93_01615"/>
<organism evidence="1 2">
    <name type="scientific">Neoasaia chiangmaiensis</name>
    <dbReference type="NCBI Taxonomy" id="320497"/>
    <lineage>
        <taxon>Bacteria</taxon>
        <taxon>Pseudomonadati</taxon>
        <taxon>Pseudomonadota</taxon>
        <taxon>Alphaproteobacteria</taxon>
        <taxon>Acetobacterales</taxon>
        <taxon>Acetobacteraceae</taxon>
        <taxon>Neoasaia</taxon>
    </lineage>
</organism>
<name>A0A1U9KM42_9PROT</name>
<dbReference type="InterPro" id="IPR015000">
    <property type="entry name" value="EipB-like"/>
</dbReference>
<sequence>MRAAILTMTLACVAPTDANAASIAAHAIDYDLALAQLEHGDTVDATGHMSFRIDDQCDSWTTQQRLQMQTVRRGGDVQNTVTDYATLETKDGRHMAFETVQKLDDQVQSRVEGEADRRADGRVAVRYKLPAARTILLPAGTLFPLAHTMAIVDAARLHKESIAPRLFDGTSPDDAFDTYVTLEGWSSRNADAPARSLQAMGAAQTHVAFFATGPAVMTPDFEMAARYFENGVSDRLWMNFGDFAMRGTVAKFILLPVPRCSSRKHL</sequence>
<evidence type="ECO:0000313" key="1">
    <source>
        <dbReference type="EMBL" id="AQS86859.1"/>
    </source>
</evidence>
<evidence type="ECO:0000313" key="2">
    <source>
        <dbReference type="Proteomes" id="UP000188604"/>
    </source>
</evidence>
<dbReference type="AlphaFoldDB" id="A0A1U9KM42"/>
<gene>
    <name evidence="1" type="ORF">A0U93_01615</name>
</gene>
<dbReference type="Pfam" id="PF08904">
    <property type="entry name" value="EipB_like"/>
    <property type="match status" value="1"/>
</dbReference>
<reference evidence="1 2" key="1">
    <citation type="submission" date="2016-03" db="EMBL/GenBank/DDBJ databases">
        <title>Acetic acid bacteria sequencing.</title>
        <authorList>
            <person name="Brandt J."/>
            <person name="Jakob F."/>
            <person name="Vogel R.F."/>
        </authorList>
    </citation>
    <scope>NUCLEOTIDE SEQUENCE [LARGE SCALE GENOMIC DNA]</scope>
    <source>
        <strain evidence="1 2">NBRC 101099</strain>
    </source>
</reference>
<proteinExistence type="predicted"/>
<dbReference type="EMBL" id="CP014691">
    <property type="protein sequence ID" value="AQS86859.1"/>
    <property type="molecule type" value="Genomic_DNA"/>
</dbReference>
<accession>A0A1U9KM42</accession>
<protein>
    <submittedName>
        <fullName evidence="1">Uncharacterized protein</fullName>
    </submittedName>
</protein>
<dbReference type="OrthoDB" id="9815514at2"/>
<dbReference type="Proteomes" id="UP000188604">
    <property type="component" value="Chromosome"/>
</dbReference>
<dbReference type="RefSeq" id="WP_077805825.1">
    <property type="nucleotide sequence ID" value="NZ_BJXS01000004.1"/>
</dbReference>